<dbReference type="VEuPathDB" id="FungiDB:CLCR_05314"/>
<dbReference type="Proteomes" id="UP000094526">
    <property type="component" value="Unassembled WGS sequence"/>
</dbReference>
<name>A0A1C1CL56_9EURO</name>
<gene>
    <name evidence="2" type="ORF">CLCR_05314</name>
</gene>
<evidence type="ECO:0000256" key="1">
    <source>
        <dbReference type="SAM" id="MobiDB-lite"/>
    </source>
</evidence>
<dbReference type="AlphaFoldDB" id="A0A1C1CL56"/>
<keyword evidence="3" id="KW-1185">Reference proteome</keyword>
<proteinExistence type="predicted"/>
<evidence type="ECO:0000313" key="3">
    <source>
        <dbReference type="Proteomes" id="UP000094526"/>
    </source>
</evidence>
<accession>A0A1C1CL56</accession>
<comment type="caution">
    <text evidence="2">The sequence shown here is derived from an EMBL/GenBank/DDBJ whole genome shotgun (WGS) entry which is preliminary data.</text>
</comment>
<protein>
    <submittedName>
        <fullName evidence="2">Uncharacterized protein</fullName>
    </submittedName>
</protein>
<organism evidence="2 3">
    <name type="scientific">Cladophialophora carrionii</name>
    <dbReference type="NCBI Taxonomy" id="86049"/>
    <lineage>
        <taxon>Eukaryota</taxon>
        <taxon>Fungi</taxon>
        <taxon>Dikarya</taxon>
        <taxon>Ascomycota</taxon>
        <taxon>Pezizomycotina</taxon>
        <taxon>Eurotiomycetes</taxon>
        <taxon>Chaetothyriomycetidae</taxon>
        <taxon>Chaetothyriales</taxon>
        <taxon>Herpotrichiellaceae</taxon>
        <taxon>Cladophialophora</taxon>
    </lineage>
</organism>
<feature type="region of interest" description="Disordered" evidence="1">
    <location>
        <begin position="43"/>
        <end position="74"/>
    </location>
</feature>
<dbReference type="EMBL" id="LGRB01000011">
    <property type="protein sequence ID" value="OCT49248.1"/>
    <property type="molecule type" value="Genomic_DNA"/>
</dbReference>
<evidence type="ECO:0000313" key="2">
    <source>
        <dbReference type="EMBL" id="OCT49248.1"/>
    </source>
</evidence>
<sequence length="74" mass="7796">MILKAAAPATNLKAINIPTFTDPAIFGSQQISIFFGTELAKGSSKQRTCGGPKCEDSNKGSTGEGTYDGTRKNR</sequence>
<reference evidence="3" key="1">
    <citation type="submission" date="2015-07" db="EMBL/GenBank/DDBJ databases">
        <authorList>
            <person name="Teixeira M.M."/>
            <person name="Souza R.C."/>
            <person name="Almeida L.G."/>
            <person name="Vicente V.A."/>
            <person name="de Hoog S."/>
            <person name="Bocca A.L."/>
            <person name="de Almeida S.R."/>
            <person name="Vasconcelos A.T."/>
            <person name="Felipe M.S."/>
        </authorList>
    </citation>
    <scope>NUCLEOTIDE SEQUENCE [LARGE SCALE GENOMIC DNA]</scope>
    <source>
        <strain evidence="3">KSF</strain>
    </source>
</reference>